<dbReference type="InterPro" id="IPR013658">
    <property type="entry name" value="SGL"/>
</dbReference>
<feature type="transmembrane region" description="Helical" evidence="2">
    <location>
        <begin position="93"/>
        <end position="113"/>
    </location>
</feature>
<gene>
    <name evidence="4" type="ORF">RM552_08920</name>
</gene>
<organism evidence="4 5">
    <name type="scientific">Glaciecola petra</name>
    <dbReference type="NCBI Taxonomy" id="3075602"/>
    <lineage>
        <taxon>Bacteria</taxon>
        <taxon>Pseudomonadati</taxon>
        <taxon>Pseudomonadota</taxon>
        <taxon>Gammaproteobacteria</taxon>
        <taxon>Alteromonadales</taxon>
        <taxon>Alteromonadaceae</taxon>
        <taxon>Glaciecola</taxon>
    </lineage>
</organism>
<reference evidence="4 5" key="1">
    <citation type="submission" date="2023-09" db="EMBL/GenBank/DDBJ databases">
        <authorList>
            <person name="Rey-Velasco X."/>
        </authorList>
    </citation>
    <scope>NUCLEOTIDE SEQUENCE [LARGE SCALE GENOMIC DNA]</scope>
    <source>
        <strain evidence="4 5">P117</strain>
    </source>
</reference>
<evidence type="ECO:0000259" key="3">
    <source>
        <dbReference type="Pfam" id="PF08450"/>
    </source>
</evidence>
<evidence type="ECO:0000256" key="1">
    <source>
        <dbReference type="ARBA" id="ARBA00022801"/>
    </source>
</evidence>
<keyword evidence="2" id="KW-0472">Membrane</keyword>
<name>A0ABU2ZQQ2_9ALTE</name>
<feature type="transmembrane region" description="Helical" evidence="2">
    <location>
        <begin position="16"/>
        <end position="39"/>
    </location>
</feature>
<dbReference type="EMBL" id="JAVRHX010000002">
    <property type="protein sequence ID" value="MDT0594960.1"/>
    <property type="molecule type" value="Genomic_DNA"/>
</dbReference>
<feature type="transmembrane region" description="Helical" evidence="2">
    <location>
        <begin position="120"/>
        <end position="141"/>
    </location>
</feature>
<dbReference type="Proteomes" id="UP001253545">
    <property type="component" value="Unassembled WGS sequence"/>
</dbReference>
<dbReference type="Gene3D" id="2.120.10.30">
    <property type="entry name" value="TolB, C-terminal domain"/>
    <property type="match status" value="1"/>
</dbReference>
<keyword evidence="2" id="KW-1133">Transmembrane helix</keyword>
<keyword evidence="5" id="KW-1185">Reference proteome</keyword>
<dbReference type="RefSeq" id="WP_311368479.1">
    <property type="nucleotide sequence ID" value="NZ_JAVRHX010000002.1"/>
</dbReference>
<dbReference type="SUPFAM" id="SSF63829">
    <property type="entry name" value="Calcium-dependent phosphotriesterase"/>
    <property type="match status" value="1"/>
</dbReference>
<protein>
    <submittedName>
        <fullName evidence="4">SMP-30/gluconolactonase/LRE family protein</fullName>
    </submittedName>
</protein>
<keyword evidence="2" id="KW-0812">Transmembrane</keyword>
<feature type="domain" description="SMP-30/Gluconolactonase/LRE-like region" evidence="3">
    <location>
        <begin position="165"/>
        <end position="406"/>
    </location>
</feature>
<dbReference type="PANTHER" id="PTHR47572:SF4">
    <property type="entry name" value="LACTONASE DRP35"/>
    <property type="match status" value="1"/>
</dbReference>
<dbReference type="PANTHER" id="PTHR47572">
    <property type="entry name" value="LIPOPROTEIN-RELATED"/>
    <property type="match status" value="1"/>
</dbReference>
<comment type="caution">
    <text evidence="4">The sequence shown here is derived from an EMBL/GenBank/DDBJ whole genome shotgun (WGS) entry which is preliminary data.</text>
</comment>
<keyword evidence="1" id="KW-0378">Hydrolase</keyword>
<dbReference type="InterPro" id="IPR051262">
    <property type="entry name" value="SMP-30/CGR1_Lactonase"/>
</dbReference>
<evidence type="ECO:0000256" key="2">
    <source>
        <dbReference type="SAM" id="Phobius"/>
    </source>
</evidence>
<evidence type="ECO:0000313" key="4">
    <source>
        <dbReference type="EMBL" id="MDT0594960.1"/>
    </source>
</evidence>
<evidence type="ECO:0000313" key="5">
    <source>
        <dbReference type="Proteomes" id="UP001253545"/>
    </source>
</evidence>
<accession>A0ABU2ZQQ2</accession>
<dbReference type="Pfam" id="PF08450">
    <property type="entry name" value="SGL"/>
    <property type="match status" value="1"/>
</dbReference>
<sequence>MTQMNPKFIVAVAEQLSFVSAFLGGVSATILVTIVVFTASKKSVSWIVASSALAACSLLVAVIASWRLIILLHPEMPRLTDTGLVETLWKGMLLGYGIGFFSLLVSIGLTGWLRSKRAGMITSTIAVIAVLFFMLATPFGLRAETPSKLVQDGAKLNLVSDMFSFTEGPAVNKSGDVFFTDQPNDRIMKWSALDNTVSVFMQPAGRANGLYFDHDDNLLACADEQNELWKIDLNGEKTVLVDQFNSKRLNGPNDLWLDAKGGIYFTDPFYQRLYWQHEEQEITEQNVYYISPDSTSIVIAASELVKPNGIIGSADGKSLFVADIGADKTYKYDIGENGKLSNRRLFTELGSDGMTIDQQGNLYLTGNGVTVFNPQGKKVLHIPVPEDWTANVTFGGLNQRTLFITAMDSVYTLQMNSNGVR</sequence>
<proteinExistence type="predicted"/>
<feature type="transmembrane region" description="Helical" evidence="2">
    <location>
        <begin position="46"/>
        <end position="73"/>
    </location>
</feature>
<dbReference type="InterPro" id="IPR011042">
    <property type="entry name" value="6-blade_b-propeller_TolB-like"/>
</dbReference>